<dbReference type="EMBL" id="JAPJDA010000011">
    <property type="protein sequence ID" value="MCX2838080.1"/>
    <property type="molecule type" value="Genomic_DNA"/>
</dbReference>
<evidence type="ECO:0000256" key="1">
    <source>
        <dbReference type="SAM" id="Phobius"/>
    </source>
</evidence>
<feature type="transmembrane region" description="Helical" evidence="1">
    <location>
        <begin position="86"/>
        <end position="103"/>
    </location>
</feature>
<keyword evidence="1" id="KW-0812">Transmembrane</keyword>
<name>A0A9X3CZ99_9FLAO</name>
<feature type="transmembrane region" description="Helical" evidence="1">
    <location>
        <begin position="56"/>
        <end position="74"/>
    </location>
</feature>
<dbReference type="AlphaFoldDB" id="A0A9X3CZ99"/>
<dbReference type="Proteomes" id="UP001148482">
    <property type="component" value="Unassembled WGS sequence"/>
</dbReference>
<keyword evidence="1" id="KW-1133">Transmembrane helix</keyword>
<dbReference type="RefSeq" id="WP_266069334.1">
    <property type="nucleotide sequence ID" value="NZ_JAPJDA010000011.1"/>
</dbReference>
<organism evidence="2 3">
    <name type="scientific">Salinimicrobium profundisediminis</name>
    <dbReference type="NCBI Taxonomy" id="2994553"/>
    <lineage>
        <taxon>Bacteria</taxon>
        <taxon>Pseudomonadati</taxon>
        <taxon>Bacteroidota</taxon>
        <taxon>Flavobacteriia</taxon>
        <taxon>Flavobacteriales</taxon>
        <taxon>Flavobacteriaceae</taxon>
        <taxon>Salinimicrobium</taxon>
    </lineage>
</organism>
<dbReference type="InterPro" id="IPR026414">
    <property type="entry name" value="ExosoTase_F-assoc_memb"/>
</dbReference>
<protein>
    <submittedName>
        <fullName evidence="2">Exosortase F system-associated protein</fullName>
    </submittedName>
</protein>
<sequence length="145" mass="17401">MKGIFKIIIILGLVGVLAMIRIYEYRFFYDPFMYFFERAYQSGETVNYTFEMFSNLFLRFVLNTFVSLLILWVAFRSWGIIKFSALIYAAFLTVLFPVFMYLMENVEPGQYLAAFYVRRFLAHPLLILILLPAFYYYRLSRNIED</sequence>
<dbReference type="NCBIfam" id="TIGR04127">
    <property type="entry name" value="flavo_near_exo"/>
    <property type="match status" value="1"/>
</dbReference>
<evidence type="ECO:0000313" key="3">
    <source>
        <dbReference type="Proteomes" id="UP001148482"/>
    </source>
</evidence>
<comment type="caution">
    <text evidence="2">The sequence shown here is derived from an EMBL/GenBank/DDBJ whole genome shotgun (WGS) entry which is preliminary data.</text>
</comment>
<gene>
    <name evidence="2" type="ORF">OQ279_07920</name>
</gene>
<proteinExistence type="predicted"/>
<reference evidence="2" key="1">
    <citation type="submission" date="2022-11" db="EMBL/GenBank/DDBJ databases">
        <title>Salinimicrobium profundisediminis sp. nov., isolated from deep-sea sediment of the Mariana Trench.</title>
        <authorList>
            <person name="Fu H."/>
        </authorList>
    </citation>
    <scope>NUCLEOTIDE SEQUENCE</scope>
    <source>
        <strain evidence="2">MT39</strain>
    </source>
</reference>
<keyword evidence="1" id="KW-0472">Membrane</keyword>
<evidence type="ECO:0000313" key="2">
    <source>
        <dbReference type="EMBL" id="MCX2838080.1"/>
    </source>
</evidence>
<feature type="transmembrane region" description="Helical" evidence="1">
    <location>
        <begin position="7"/>
        <end position="23"/>
    </location>
</feature>
<accession>A0A9X3CZ99</accession>
<keyword evidence="3" id="KW-1185">Reference proteome</keyword>
<feature type="transmembrane region" description="Helical" evidence="1">
    <location>
        <begin position="115"/>
        <end position="137"/>
    </location>
</feature>